<dbReference type="InterPro" id="IPR036894">
    <property type="entry name" value="YbaB-like_sf"/>
</dbReference>
<sequence length="132" mass="14400">MWADEAALDAVAQRLDRWEASFADRAQRTRSLTSQIEALTGTAHSPDRTVEATVDPSGQLVDLRLDERIRHRPTAHIAEQIIAAARAAYADLLRQVTEVTREILGDDPAGAAIVESYQRRARPEAGGTGAAR</sequence>
<dbReference type="GO" id="GO:0003677">
    <property type="term" value="F:DNA binding"/>
    <property type="evidence" value="ECO:0007669"/>
    <property type="project" value="UniProtKB-KW"/>
</dbReference>
<dbReference type="Proteomes" id="UP000186004">
    <property type="component" value="Unassembled WGS sequence"/>
</dbReference>
<dbReference type="InterPro" id="IPR004401">
    <property type="entry name" value="YbaB/EbfC"/>
</dbReference>
<dbReference type="Gene3D" id="3.30.1310.10">
    <property type="entry name" value="Nucleoid-associated protein YbaB-like domain"/>
    <property type="match status" value="1"/>
</dbReference>
<reference evidence="1 2" key="1">
    <citation type="submission" date="2017-01" db="EMBL/GenBank/DDBJ databases">
        <authorList>
            <person name="Mah S.A."/>
            <person name="Swanson W.J."/>
            <person name="Moy G.W."/>
            <person name="Vacquier V.D."/>
        </authorList>
    </citation>
    <scope>NUCLEOTIDE SEQUENCE [LARGE SCALE GENOMIC DNA]</scope>
    <source>
        <strain evidence="1 2">DSM 45758</strain>
    </source>
</reference>
<dbReference type="OrthoDB" id="3695809at2"/>
<keyword evidence="2" id="KW-1185">Reference proteome</keyword>
<gene>
    <name evidence="1" type="ORF">SAMN05444858_13224</name>
</gene>
<proteinExistence type="predicted"/>
<evidence type="ECO:0000313" key="2">
    <source>
        <dbReference type="Proteomes" id="UP000186004"/>
    </source>
</evidence>
<dbReference type="AlphaFoldDB" id="A0A1N7F9W7"/>
<organism evidence="1 2">
    <name type="scientific">Micromonospora avicenniae</name>
    <dbReference type="NCBI Taxonomy" id="1198245"/>
    <lineage>
        <taxon>Bacteria</taxon>
        <taxon>Bacillati</taxon>
        <taxon>Actinomycetota</taxon>
        <taxon>Actinomycetes</taxon>
        <taxon>Micromonosporales</taxon>
        <taxon>Micromonosporaceae</taxon>
        <taxon>Micromonospora</taxon>
    </lineage>
</organism>
<protein>
    <submittedName>
        <fullName evidence="1">YbaB/EbfC DNA-binding family protein</fullName>
    </submittedName>
</protein>
<keyword evidence="1" id="KW-0238">DNA-binding</keyword>
<dbReference type="STRING" id="1198245.SAMN05444858_13224"/>
<dbReference type="SUPFAM" id="SSF82607">
    <property type="entry name" value="YbaB-like"/>
    <property type="match status" value="1"/>
</dbReference>
<dbReference type="EMBL" id="FTNF01000032">
    <property type="protein sequence ID" value="SIR97025.1"/>
    <property type="molecule type" value="Genomic_DNA"/>
</dbReference>
<name>A0A1N7F9W7_9ACTN</name>
<accession>A0A1N7F9W7</accession>
<dbReference type="Pfam" id="PF02575">
    <property type="entry name" value="YbaB_DNA_bd"/>
    <property type="match status" value="1"/>
</dbReference>
<evidence type="ECO:0000313" key="1">
    <source>
        <dbReference type="EMBL" id="SIR97025.1"/>
    </source>
</evidence>